<protein>
    <submittedName>
        <fullName evidence="5">RP-S11, MRPS11, rpsK</fullName>
    </submittedName>
</protein>
<evidence type="ECO:0000256" key="1">
    <source>
        <dbReference type="ARBA" id="ARBA00006194"/>
    </source>
</evidence>
<feature type="compositionally biased region" description="Polar residues" evidence="4">
    <location>
        <begin position="153"/>
        <end position="165"/>
    </location>
</feature>
<dbReference type="GO" id="GO:0005840">
    <property type="term" value="C:ribosome"/>
    <property type="evidence" value="ECO:0007669"/>
    <property type="project" value="UniProtKB-KW"/>
</dbReference>
<proteinExistence type="inferred from homology"/>
<comment type="similarity">
    <text evidence="1">Belongs to the universal ribosomal protein uS11 family.</text>
</comment>
<dbReference type="GO" id="GO:1990904">
    <property type="term" value="C:ribonucleoprotein complex"/>
    <property type="evidence" value="ECO:0007669"/>
    <property type="project" value="UniProtKB-KW"/>
</dbReference>
<dbReference type="Gene3D" id="3.30.420.80">
    <property type="entry name" value="Ribosomal protein S11"/>
    <property type="match status" value="1"/>
</dbReference>
<evidence type="ECO:0000256" key="3">
    <source>
        <dbReference type="ARBA" id="ARBA00023274"/>
    </source>
</evidence>
<accession>A0A0N7L9Q2</accession>
<dbReference type="HAMAP" id="MF_01310">
    <property type="entry name" value="Ribosomal_uS11"/>
    <property type="match status" value="1"/>
</dbReference>
<sequence>MDGPGCSGAFYSEASKSCVTTSSVSLSGVTVPVAITPTQPFASRSKTTLVEISQLTMIARGRAAVLLLARRCACGSTSAQSAQLSSVVSAKPTTAHLSRFFSQLSLTRPAHEETLSSAQPSGSKHQLSQLRCASSEAGTREQGSVEQSDEDASTAQSDALAQQQGAIDEAVSATTGSGGAAARPIAMPGASTSSDGQDSSDDAPSSQESSPPAYSSPFLSPEQISQQRAAAATRQLYSMPGTSEHASSATPTRIRRPFPLWVVTTGHGNTKLTLTRPNGSPLTWTSGGSAGFKKSQRSGYEAGYRASTKMFALIGKNRSKWAVDSVEIVLKGMSGTGRDAFTRALLSQEGAMVRRLAKSVRDATPLKIGGVRPKKQRNY</sequence>
<dbReference type="GO" id="GO:0003735">
    <property type="term" value="F:structural constituent of ribosome"/>
    <property type="evidence" value="ECO:0007669"/>
    <property type="project" value="InterPro"/>
</dbReference>
<dbReference type="STRING" id="401625.A0A0N7L9Q2"/>
<dbReference type="OrthoDB" id="1654884at2759"/>
<reference evidence="5 6" key="1">
    <citation type="submission" date="2014-09" db="EMBL/GenBank/DDBJ databases">
        <authorList>
            <person name="Magalhaes I.L.F."/>
            <person name="Oliveira U."/>
            <person name="Santos F.R."/>
            <person name="Vidigal T.H.D.A."/>
            <person name="Brescovit A.D."/>
            <person name="Santos A.J."/>
        </authorList>
    </citation>
    <scope>NUCLEOTIDE SEQUENCE [LARGE SCALE GENOMIC DNA]</scope>
</reference>
<dbReference type="Pfam" id="PF00411">
    <property type="entry name" value="Ribosomal_S11"/>
    <property type="match status" value="1"/>
</dbReference>
<evidence type="ECO:0000256" key="4">
    <source>
        <dbReference type="SAM" id="MobiDB-lite"/>
    </source>
</evidence>
<dbReference type="SUPFAM" id="SSF53137">
    <property type="entry name" value="Translational machinery components"/>
    <property type="match status" value="1"/>
</dbReference>
<feature type="region of interest" description="Disordered" evidence="4">
    <location>
        <begin position="111"/>
        <end position="232"/>
    </location>
</feature>
<evidence type="ECO:0000313" key="6">
    <source>
        <dbReference type="Proteomes" id="UP000054845"/>
    </source>
</evidence>
<dbReference type="EMBL" id="CCYA01000243">
    <property type="protein sequence ID" value="CEH14418.1"/>
    <property type="molecule type" value="Genomic_DNA"/>
</dbReference>
<feature type="compositionally biased region" description="Polar residues" evidence="4">
    <location>
        <begin position="115"/>
        <end position="132"/>
    </location>
</feature>
<evidence type="ECO:0000256" key="2">
    <source>
        <dbReference type="ARBA" id="ARBA00022980"/>
    </source>
</evidence>
<dbReference type="AlphaFoldDB" id="A0A0N7L9Q2"/>
<keyword evidence="2" id="KW-0689">Ribosomal protein</keyword>
<feature type="compositionally biased region" description="Low complexity" evidence="4">
    <location>
        <begin position="190"/>
        <end position="217"/>
    </location>
</feature>
<dbReference type="GO" id="GO:0006412">
    <property type="term" value="P:translation"/>
    <property type="evidence" value="ECO:0007669"/>
    <property type="project" value="InterPro"/>
</dbReference>
<organism evidence="5 6">
    <name type="scientific">Ceraceosorus bombacis</name>
    <dbReference type="NCBI Taxonomy" id="401625"/>
    <lineage>
        <taxon>Eukaryota</taxon>
        <taxon>Fungi</taxon>
        <taxon>Dikarya</taxon>
        <taxon>Basidiomycota</taxon>
        <taxon>Ustilaginomycotina</taxon>
        <taxon>Exobasidiomycetes</taxon>
        <taxon>Ceraceosorales</taxon>
        <taxon>Ceraceosoraceae</taxon>
        <taxon>Ceraceosorus</taxon>
    </lineage>
</organism>
<keyword evidence="6" id="KW-1185">Reference proteome</keyword>
<dbReference type="Proteomes" id="UP000054845">
    <property type="component" value="Unassembled WGS sequence"/>
</dbReference>
<keyword evidence="3" id="KW-0687">Ribonucleoprotein</keyword>
<evidence type="ECO:0000313" key="5">
    <source>
        <dbReference type="EMBL" id="CEH14418.1"/>
    </source>
</evidence>
<name>A0A0N7L9Q2_9BASI</name>
<dbReference type="InterPro" id="IPR036967">
    <property type="entry name" value="Ribosomal_uS11_sf"/>
</dbReference>
<dbReference type="InterPro" id="IPR001971">
    <property type="entry name" value="Ribosomal_uS11"/>
</dbReference>